<evidence type="ECO:0000313" key="3">
    <source>
        <dbReference type="Proteomes" id="UP000703661"/>
    </source>
</evidence>
<reference evidence="2" key="1">
    <citation type="journal article" date="2020" name="Fungal Divers.">
        <title>Resolving the Mortierellaceae phylogeny through synthesis of multi-gene phylogenetics and phylogenomics.</title>
        <authorList>
            <person name="Vandepol N."/>
            <person name="Liber J."/>
            <person name="Desiro A."/>
            <person name="Na H."/>
            <person name="Kennedy M."/>
            <person name="Barry K."/>
            <person name="Grigoriev I.V."/>
            <person name="Miller A.N."/>
            <person name="O'Donnell K."/>
            <person name="Stajich J.E."/>
            <person name="Bonito G."/>
        </authorList>
    </citation>
    <scope>NUCLEOTIDE SEQUENCE</scope>
    <source>
        <strain evidence="2">NRRL 2769</strain>
    </source>
</reference>
<evidence type="ECO:0000259" key="1">
    <source>
        <dbReference type="Pfam" id="PF00501"/>
    </source>
</evidence>
<dbReference type="GO" id="GO:0044550">
    <property type="term" value="P:secondary metabolite biosynthetic process"/>
    <property type="evidence" value="ECO:0007669"/>
    <property type="project" value="TreeGrafter"/>
</dbReference>
<comment type="caution">
    <text evidence="2">The sequence shown here is derived from an EMBL/GenBank/DDBJ whole genome shotgun (WGS) entry which is preliminary data.</text>
</comment>
<name>A0A9P6SQJ4_9FUNG</name>
<feature type="domain" description="AMP-dependent synthetase/ligase" evidence="1">
    <location>
        <begin position="1"/>
        <end position="143"/>
    </location>
</feature>
<dbReference type="InterPro" id="IPR000873">
    <property type="entry name" value="AMP-dep_synth/lig_dom"/>
</dbReference>
<feature type="non-terminal residue" evidence="2">
    <location>
        <position position="143"/>
    </location>
</feature>
<dbReference type="GO" id="GO:0005829">
    <property type="term" value="C:cytosol"/>
    <property type="evidence" value="ECO:0007669"/>
    <property type="project" value="TreeGrafter"/>
</dbReference>
<dbReference type="Proteomes" id="UP000703661">
    <property type="component" value="Unassembled WGS sequence"/>
</dbReference>
<dbReference type="GO" id="GO:0043041">
    <property type="term" value="P:amino acid activation for nonribosomal peptide biosynthetic process"/>
    <property type="evidence" value="ECO:0007669"/>
    <property type="project" value="TreeGrafter"/>
</dbReference>
<dbReference type="Gene3D" id="3.40.50.980">
    <property type="match status" value="1"/>
</dbReference>
<organism evidence="2 3">
    <name type="scientific">Entomortierella chlamydospora</name>
    <dbReference type="NCBI Taxonomy" id="101097"/>
    <lineage>
        <taxon>Eukaryota</taxon>
        <taxon>Fungi</taxon>
        <taxon>Fungi incertae sedis</taxon>
        <taxon>Mucoromycota</taxon>
        <taxon>Mortierellomycotina</taxon>
        <taxon>Mortierellomycetes</taxon>
        <taxon>Mortierellales</taxon>
        <taxon>Mortierellaceae</taxon>
        <taxon>Entomortierella</taxon>
    </lineage>
</organism>
<dbReference type="PANTHER" id="PTHR45527">
    <property type="entry name" value="NONRIBOSOMAL PEPTIDE SYNTHETASE"/>
    <property type="match status" value="1"/>
</dbReference>
<keyword evidence="3" id="KW-1185">Reference proteome</keyword>
<evidence type="ECO:0000313" key="2">
    <source>
        <dbReference type="EMBL" id="KAF9991908.1"/>
    </source>
</evidence>
<dbReference type="Pfam" id="PF00501">
    <property type="entry name" value="AMP-binding"/>
    <property type="match status" value="1"/>
</dbReference>
<proteinExistence type="predicted"/>
<gene>
    <name evidence="2" type="ORF">BGZ80_008826</name>
</gene>
<feature type="non-terminal residue" evidence="2">
    <location>
        <position position="1"/>
    </location>
</feature>
<dbReference type="SUPFAM" id="SSF56801">
    <property type="entry name" value="Acetyl-CoA synthetase-like"/>
    <property type="match status" value="1"/>
</dbReference>
<accession>A0A9P6SQJ4</accession>
<dbReference type="AlphaFoldDB" id="A0A9P6SQJ4"/>
<dbReference type="EMBL" id="JAAAID010004920">
    <property type="protein sequence ID" value="KAF9991908.1"/>
    <property type="molecule type" value="Genomic_DNA"/>
</dbReference>
<sequence length="143" mass="16167">WEIWGALRYGGRLIIPTHRTTQSPKDFYFLICKEDVTVLNMTPSAFKPLVQLQSEIELCDQLRYVIFGGESLDTMIMAPWFSIRSENSPQIINMYGITESTVHVTYYMMKARDCGNIVGQIGVRIPDLTIYVLDSQGSPAPVG</sequence>
<dbReference type="PANTHER" id="PTHR45527:SF14">
    <property type="entry name" value="PLIPASTATIN SYNTHASE SUBUNIT B"/>
    <property type="match status" value="1"/>
</dbReference>
<dbReference type="GO" id="GO:0031177">
    <property type="term" value="F:phosphopantetheine binding"/>
    <property type="evidence" value="ECO:0007669"/>
    <property type="project" value="TreeGrafter"/>
</dbReference>
<protein>
    <recommendedName>
        <fullName evidence="1">AMP-dependent synthetase/ligase domain-containing protein</fullName>
    </recommendedName>
</protein>